<protein>
    <recommendedName>
        <fullName evidence="10">C2H2-type domain-containing protein</fullName>
    </recommendedName>
</protein>
<name>A0A8H5HH33_9AGAR</name>
<sequence length="291" mass="32727">MTEKRYTCAHADCLPASDRPIIFFPTWSALQNHTRTVHPPMCTHSSCNGRIFSNAGNLRAHLKLHAQRDEEGQLNAALAPSKEGGKEDQPPKKRRRGGEYGRDWKCSVENCEKDFKSNKALTVHHNVTHLGKRDHICAHVDCGAFFGYKHLLQRHITRAHSKPAEESAHDVDSAPVMSLDIATITGVAYSARAEKLLKETKVFCCPFPHLGDHKIKFIVVSAEDDTEIILDETTTTEPTSDVAGLIGPNCQYVFSRGYDLRRHLRAVHKLDTAKESVDRWVKKLKDSTQRN</sequence>
<evidence type="ECO:0000256" key="2">
    <source>
        <dbReference type="ARBA" id="ARBA00022723"/>
    </source>
</evidence>
<reference evidence="11 12" key="1">
    <citation type="journal article" date="2020" name="ISME J.">
        <title>Uncovering the hidden diversity of litter-decomposition mechanisms in mushroom-forming fungi.</title>
        <authorList>
            <person name="Floudas D."/>
            <person name="Bentzer J."/>
            <person name="Ahren D."/>
            <person name="Johansson T."/>
            <person name="Persson P."/>
            <person name="Tunlid A."/>
        </authorList>
    </citation>
    <scope>NUCLEOTIDE SEQUENCE [LARGE SCALE GENOMIC DNA]</scope>
    <source>
        <strain evidence="11 12">CBS 406.79</strain>
    </source>
</reference>
<keyword evidence="7" id="KW-0539">Nucleus</keyword>
<dbReference type="AlphaFoldDB" id="A0A8H5HH33"/>
<evidence type="ECO:0000256" key="4">
    <source>
        <dbReference type="ARBA" id="ARBA00022833"/>
    </source>
</evidence>
<evidence type="ECO:0000256" key="8">
    <source>
        <dbReference type="PROSITE-ProRule" id="PRU00042"/>
    </source>
</evidence>
<keyword evidence="12" id="KW-1185">Reference proteome</keyword>
<feature type="domain" description="C2H2-type" evidence="10">
    <location>
        <begin position="135"/>
        <end position="165"/>
    </location>
</feature>
<dbReference type="Proteomes" id="UP000518752">
    <property type="component" value="Unassembled WGS sequence"/>
</dbReference>
<dbReference type="PROSITE" id="PS50157">
    <property type="entry name" value="ZINC_FINGER_C2H2_2"/>
    <property type="match status" value="2"/>
</dbReference>
<organism evidence="11 12">
    <name type="scientific">Collybiopsis confluens</name>
    <dbReference type="NCBI Taxonomy" id="2823264"/>
    <lineage>
        <taxon>Eukaryota</taxon>
        <taxon>Fungi</taxon>
        <taxon>Dikarya</taxon>
        <taxon>Basidiomycota</taxon>
        <taxon>Agaricomycotina</taxon>
        <taxon>Agaricomycetes</taxon>
        <taxon>Agaricomycetidae</taxon>
        <taxon>Agaricales</taxon>
        <taxon>Marasmiineae</taxon>
        <taxon>Omphalotaceae</taxon>
        <taxon>Collybiopsis</taxon>
    </lineage>
</organism>
<dbReference type="Gene3D" id="3.30.160.60">
    <property type="entry name" value="Classic Zinc Finger"/>
    <property type="match status" value="1"/>
</dbReference>
<keyword evidence="3 8" id="KW-0863">Zinc-finger</keyword>
<keyword evidence="5" id="KW-0805">Transcription regulation</keyword>
<proteinExistence type="predicted"/>
<dbReference type="EMBL" id="JAACJN010000047">
    <property type="protein sequence ID" value="KAF5383401.1"/>
    <property type="molecule type" value="Genomic_DNA"/>
</dbReference>
<comment type="caution">
    <text evidence="11">The sequence shown here is derived from an EMBL/GenBank/DDBJ whole genome shotgun (WGS) entry which is preliminary data.</text>
</comment>
<keyword evidence="2" id="KW-0479">Metal-binding</keyword>
<evidence type="ECO:0000256" key="6">
    <source>
        <dbReference type="ARBA" id="ARBA00023163"/>
    </source>
</evidence>
<keyword evidence="4" id="KW-0862">Zinc</keyword>
<evidence type="ECO:0000313" key="12">
    <source>
        <dbReference type="Proteomes" id="UP000518752"/>
    </source>
</evidence>
<evidence type="ECO:0000313" key="11">
    <source>
        <dbReference type="EMBL" id="KAF5383401.1"/>
    </source>
</evidence>
<dbReference type="PANTHER" id="PTHR46179:SF13">
    <property type="entry name" value="C2H2-TYPE DOMAIN-CONTAINING PROTEIN"/>
    <property type="match status" value="1"/>
</dbReference>
<dbReference type="GO" id="GO:0006357">
    <property type="term" value="P:regulation of transcription by RNA polymerase II"/>
    <property type="evidence" value="ECO:0007669"/>
    <property type="project" value="TreeGrafter"/>
</dbReference>
<dbReference type="PROSITE" id="PS00028">
    <property type="entry name" value="ZINC_FINGER_C2H2_1"/>
    <property type="match status" value="2"/>
</dbReference>
<evidence type="ECO:0000256" key="1">
    <source>
        <dbReference type="ARBA" id="ARBA00004123"/>
    </source>
</evidence>
<evidence type="ECO:0000259" key="10">
    <source>
        <dbReference type="PROSITE" id="PS50157"/>
    </source>
</evidence>
<evidence type="ECO:0000256" key="3">
    <source>
        <dbReference type="ARBA" id="ARBA00022771"/>
    </source>
</evidence>
<evidence type="ECO:0000256" key="5">
    <source>
        <dbReference type="ARBA" id="ARBA00023015"/>
    </source>
</evidence>
<dbReference type="InterPro" id="IPR013087">
    <property type="entry name" value="Znf_C2H2_type"/>
</dbReference>
<feature type="domain" description="C2H2-type" evidence="10">
    <location>
        <begin position="104"/>
        <end position="134"/>
    </location>
</feature>
<keyword evidence="6" id="KW-0804">Transcription</keyword>
<feature type="region of interest" description="Disordered" evidence="9">
    <location>
        <begin position="74"/>
        <end position="100"/>
    </location>
</feature>
<dbReference type="SMART" id="SM00355">
    <property type="entry name" value="ZnF_C2H2"/>
    <property type="match status" value="5"/>
</dbReference>
<dbReference type="OrthoDB" id="427030at2759"/>
<evidence type="ECO:0000256" key="7">
    <source>
        <dbReference type="ARBA" id="ARBA00023242"/>
    </source>
</evidence>
<gene>
    <name evidence="11" type="ORF">D9757_006186</name>
</gene>
<comment type="subcellular location">
    <subcellularLocation>
        <location evidence="1">Nucleus</location>
    </subcellularLocation>
</comment>
<dbReference type="InterPro" id="IPR051061">
    <property type="entry name" value="Zinc_finger_trans_reg"/>
</dbReference>
<dbReference type="GO" id="GO:0005634">
    <property type="term" value="C:nucleus"/>
    <property type="evidence" value="ECO:0007669"/>
    <property type="project" value="UniProtKB-SubCell"/>
</dbReference>
<evidence type="ECO:0000256" key="9">
    <source>
        <dbReference type="SAM" id="MobiDB-lite"/>
    </source>
</evidence>
<dbReference type="GO" id="GO:0008270">
    <property type="term" value="F:zinc ion binding"/>
    <property type="evidence" value="ECO:0007669"/>
    <property type="project" value="UniProtKB-KW"/>
</dbReference>
<dbReference type="PANTHER" id="PTHR46179">
    <property type="entry name" value="ZINC FINGER PROTEIN"/>
    <property type="match status" value="1"/>
</dbReference>
<accession>A0A8H5HH33</accession>
<feature type="compositionally biased region" description="Basic and acidic residues" evidence="9">
    <location>
        <begin position="83"/>
        <end position="100"/>
    </location>
</feature>